<sequence length="208" mass="21330">MVLYPHMTALDIVGPHEVLSRLPGATTTFVGVGAGRVPTDTGVLSLGDKADFSDVPAPDVVVVPGGPDVAAQLADAALRDWLRAVDTGATWMTSVCTGSLILGAAGLLEGRAATSHWIVRERLREFGAEPSPERVVVDGKYATAAGVSAGIDLALTLAARIAGPQVAQTIQLAIEYDPRPPFTAGSPTTAPAGIVGHLRANAHLIVTS</sequence>
<accession>A0A9W6NQ17</accession>
<dbReference type="CDD" id="cd03139">
    <property type="entry name" value="GATase1_PfpI_2"/>
    <property type="match status" value="1"/>
</dbReference>
<reference evidence="2" key="1">
    <citation type="journal article" date="2014" name="Int. J. Syst. Evol. Microbiol.">
        <title>Complete genome sequence of Corynebacterium casei LMG S-19264T (=DSM 44701T), isolated from a smear-ripened cheese.</title>
        <authorList>
            <consortium name="US DOE Joint Genome Institute (JGI-PGF)"/>
            <person name="Walter F."/>
            <person name="Albersmeier A."/>
            <person name="Kalinowski J."/>
            <person name="Ruckert C."/>
        </authorList>
    </citation>
    <scope>NUCLEOTIDE SEQUENCE</scope>
    <source>
        <strain evidence="2">VKM Ac-1321</strain>
    </source>
</reference>
<proteinExistence type="predicted"/>
<evidence type="ECO:0000313" key="3">
    <source>
        <dbReference type="Proteomes" id="UP001143480"/>
    </source>
</evidence>
<dbReference type="Pfam" id="PF01965">
    <property type="entry name" value="DJ-1_PfpI"/>
    <property type="match status" value="1"/>
</dbReference>
<dbReference type="InterPro" id="IPR052158">
    <property type="entry name" value="INH-QAR"/>
</dbReference>
<gene>
    <name evidence="2" type="ORF">GCM10017581_066350</name>
</gene>
<evidence type="ECO:0000259" key="1">
    <source>
        <dbReference type="Pfam" id="PF01965"/>
    </source>
</evidence>
<name>A0A9W6NQ17_9ACTN</name>
<dbReference type="InterPro" id="IPR002818">
    <property type="entry name" value="DJ-1/PfpI"/>
</dbReference>
<feature type="domain" description="DJ-1/PfpI" evidence="1">
    <location>
        <begin position="3"/>
        <end position="158"/>
    </location>
</feature>
<keyword evidence="3" id="KW-1185">Reference proteome</keyword>
<protein>
    <submittedName>
        <fullName evidence="2">Glutamine amidotransferase</fullName>
    </submittedName>
</protein>
<organism evidence="2 3">
    <name type="scientific">Dactylosporangium matsuzakiense</name>
    <dbReference type="NCBI Taxonomy" id="53360"/>
    <lineage>
        <taxon>Bacteria</taxon>
        <taxon>Bacillati</taxon>
        <taxon>Actinomycetota</taxon>
        <taxon>Actinomycetes</taxon>
        <taxon>Micromonosporales</taxon>
        <taxon>Micromonosporaceae</taxon>
        <taxon>Dactylosporangium</taxon>
    </lineage>
</organism>
<dbReference type="AlphaFoldDB" id="A0A9W6NQ17"/>
<dbReference type="Proteomes" id="UP001143480">
    <property type="component" value="Unassembled WGS sequence"/>
</dbReference>
<dbReference type="PANTHER" id="PTHR43130">
    <property type="entry name" value="ARAC-FAMILY TRANSCRIPTIONAL REGULATOR"/>
    <property type="match status" value="1"/>
</dbReference>
<keyword evidence="2" id="KW-0315">Glutamine amidotransferase</keyword>
<comment type="caution">
    <text evidence="2">The sequence shown here is derived from an EMBL/GenBank/DDBJ whole genome shotgun (WGS) entry which is preliminary data.</text>
</comment>
<reference evidence="2" key="2">
    <citation type="submission" date="2023-01" db="EMBL/GenBank/DDBJ databases">
        <authorList>
            <person name="Sun Q."/>
            <person name="Evtushenko L."/>
        </authorList>
    </citation>
    <scope>NUCLEOTIDE SEQUENCE</scope>
    <source>
        <strain evidence="2">VKM Ac-1321</strain>
    </source>
</reference>
<dbReference type="SUPFAM" id="SSF52317">
    <property type="entry name" value="Class I glutamine amidotransferase-like"/>
    <property type="match status" value="1"/>
</dbReference>
<dbReference type="GO" id="GO:0006355">
    <property type="term" value="P:regulation of DNA-templated transcription"/>
    <property type="evidence" value="ECO:0007669"/>
    <property type="project" value="TreeGrafter"/>
</dbReference>
<dbReference type="RefSeq" id="WP_261959590.1">
    <property type="nucleotide sequence ID" value="NZ_BAAAXA010000001.1"/>
</dbReference>
<dbReference type="EMBL" id="BSFP01000051">
    <property type="protein sequence ID" value="GLL04888.1"/>
    <property type="molecule type" value="Genomic_DNA"/>
</dbReference>
<dbReference type="InterPro" id="IPR029062">
    <property type="entry name" value="Class_I_gatase-like"/>
</dbReference>
<evidence type="ECO:0000313" key="2">
    <source>
        <dbReference type="EMBL" id="GLL04888.1"/>
    </source>
</evidence>
<dbReference type="Gene3D" id="3.40.50.880">
    <property type="match status" value="1"/>
</dbReference>
<dbReference type="PANTHER" id="PTHR43130:SF2">
    <property type="entry name" value="DJ-1_PFPI DOMAIN-CONTAINING PROTEIN"/>
    <property type="match status" value="1"/>
</dbReference>